<feature type="compositionally biased region" description="Low complexity" evidence="4">
    <location>
        <begin position="631"/>
        <end position="644"/>
    </location>
</feature>
<feature type="compositionally biased region" description="Acidic residues" evidence="4">
    <location>
        <begin position="849"/>
        <end position="889"/>
    </location>
</feature>
<proteinExistence type="predicted"/>
<dbReference type="InterPro" id="IPR015943">
    <property type="entry name" value="WD40/YVTN_repeat-like_dom_sf"/>
</dbReference>
<dbReference type="GO" id="GO:0005643">
    <property type="term" value="C:nuclear pore"/>
    <property type="evidence" value="ECO:0007669"/>
    <property type="project" value="TreeGrafter"/>
</dbReference>
<feature type="compositionally biased region" description="Polar residues" evidence="4">
    <location>
        <begin position="1330"/>
        <end position="1351"/>
    </location>
</feature>
<sequence>MATGAPTTRVGGEIEDFNTEHLGFRALSQGAEGAKKLQLFEPWPNDRMPPPSATLLAVASRPGLLAAAGPKALIVTTTAKVRNAFAAEAGEWDVVSGFQPDVTIALPSPLRHVVFSTGGEFMVISAEHRGALAVFAAATLLQGNQSPECQIQTDGVAVRALLPNPDAGMAHYMAVVLDTGKLCIVDVAEDKSRTLKPDGVSCAAWSSRGKAVAAGLQDGTTQIYMSDGTLKGTIPRPPQVDENYQVTGLSWLQTTDILLVHSPKPSASVDTQDSVYHLVECNKSWSAFEYHRAAYDPLLLAMDLPPRALPPRFSATRLQNWKPDLDDMLIITSSHTDAIEVLVSSSNVLSEAQSNAAYPKWIIAPADDTRKAAVPRSVFGEDGDSVLVGEALDLSATEKILRPIPALEEIEVAPYPLPAYMALTHQGLLMSWWVVWNRSIEQKTCFPGLVAASEQASSTPQPAQSSTFASPARPQNSQTSSAFSVPSTPAAASSVSVPQFGTTGIGSTPPFIPKSTPTFGSTTPAAAKPAVPAFGAPSVVGAAKSSGFGALGGMGSKPSPWAAAAQTAQSPANPFSAASGSTTGFAKFGQTGGTSSFSSFSSNNGAQSGFGSFGQQQQQKSGFPGLKTEPSGSTVTVGSGTGSSLPSWAGTPAQAGSGFPGFGGSKSSFNTSSFDSKTSDASGADDRKRDEATPTPQAPTSLFGGGQFQLGSAFKGDGSAKDDLPKSAAPSTDSLFGNGFASGLGDINLEPPATPAKEAGKGSGQDVSTTPASPPRQQKSLFGATPAKESATPRAPPPIETSSKSDEAPLPPDFLTTKPPKNADDDLPPLAGSPGVKIEAPTSSVEASPLDDEDDEESGFTEDEEGEESREEAEEAGEADEAEEPEEASPLDASRRPQSKSRDWSFQESVNQSPRVFPPAPTPPAAKSGTIPTSHRSASPPQPSLFGQASRPTQATSLFGQHSQKAPYTLGNNGNPSSTPAKPLFPPPTNRAQEGLRSPSPVRSASTSAPRPRRDPITAPGSSLSASVQQAKPPTPQPQVADLEDEEDERMRQQLAQAIEPSKKLEDFVAIQNYSGKSANKTGHAAQIEMMYKDINGMIDALGWNARSLKSYTEYHKRPQPGHKVDRRTLEDIENEGEDGSWFEQWTLCEIDALKTLEDELDHELDAGRVHDVLDKLGQLARLLHDKAKLTTRLNDVRRQIINRKDPDRVEASRKAPLAKEMADKQKELRGEYARLLKLLNQAEEASVFLKSRLASYCAQNGKGGNVRVPTVDAVKRTISKMTALAEKRNNDITLLESQMRKIALSESDRPSSSSSRTLGTPRRARGKSLRNSVVESPYTTPPTNRSKMSMSELNRRALTPDIDVTPTASKGYGLDYSTELKATPGNELQRMSEQVDENVVKLMGIAKQRKQVAAGLKKALIDRGIKTTKVN</sequence>
<organism evidence="6 7">
    <name type="scientific">Ampelomyces quisqualis</name>
    <name type="common">Powdery mildew agent</name>
    <dbReference type="NCBI Taxonomy" id="50730"/>
    <lineage>
        <taxon>Eukaryota</taxon>
        <taxon>Fungi</taxon>
        <taxon>Dikarya</taxon>
        <taxon>Ascomycota</taxon>
        <taxon>Pezizomycotina</taxon>
        <taxon>Dothideomycetes</taxon>
        <taxon>Pleosporomycetidae</taxon>
        <taxon>Pleosporales</taxon>
        <taxon>Pleosporineae</taxon>
        <taxon>Phaeosphaeriaceae</taxon>
        <taxon>Ampelomyces</taxon>
    </lineage>
</organism>
<dbReference type="GO" id="GO:0006405">
    <property type="term" value="P:RNA export from nucleus"/>
    <property type="evidence" value="ECO:0007669"/>
    <property type="project" value="TreeGrafter"/>
</dbReference>
<gene>
    <name evidence="6" type="ORF">BDU57DRAFT_508880</name>
</gene>
<comment type="subcellular location">
    <subcellularLocation>
        <location evidence="1">Nucleus</location>
    </subcellularLocation>
</comment>
<evidence type="ECO:0000256" key="1">
    <source>
        <dbReference type="ARBA" id="ARBA00004123"/>
    </source>
</evidence>
<feature type="compositionally biased region" description="Low complexity" evidence="4">
    <location>
        <begin position="456"/>
        <end position="467"/>
    </location>
</feature>
<feature type="compositionally biased region" description="Polar residues" evidence="4">
    <location>
        <begin position="765"/>
        <end position="780"/>
    </location>
</feature>
<feature type="region of interest" description="Disordered" evidence="4">
    <location>
        <begin position="607"/>
        <end position="1052"/>
    </location>
</feature>
<feature type="domain" description="Nucleoporin Nup159/Nup146 N-terminal" evidence="5">
    <location>
        <begin position="49"/>
        <end position="429"/>
    </location>
</feature>
<keyword evidence="7" id="KW-1185">Reference proteome</keyword>
<evidence type="ECO:0000313" key="7">
    <source>
        <dbReference type="Proteomes" id="UP000800096"/>
    </source>
</evidence>
<feature type="region of interest" description="Disordered" evidence="4">
    <location>
        <begin position="456"/>
        <end position="485"/>
    </location>
</feature>
<protein>
    <recommendedName>
        <fullName evidence="5">Nucleoporin Nup159/Nup146 N-terminal domain-containing protein</fullName>
    </recommendedName>
</protein>
<keyword evidence="3" id="KW-0539">Nucleus</keyword>
<evidence type="ECO:0000256" key="2">
    <source>
        <dbReference type="ARBA" id="ARBA00022448"/>
    </source>
</evidence>
<evidence type="ECO:0000313" key="6">
    <source>
        <dbReference type="EMBL" id="KAF1920519.1"/>
    </source>
</evidence>
<feature type="region of interest" description="Disordered" evidence="4">
    <location>
        <begin position="506"/>
        <end position="525"/>
    </location>
</feature>
<dbReference type="GO" id="GO:0017056">
    <property type="term" value="F:structural constituent of nuclear pore"/>
    <property type="evidence" value="ECO:0007669"/>
    <property type="project" value="TreeGrafter"/>
</dbReference>
<feature type="compositionally biased region" description="Low complexity" evidence="4">
    <location>
        <begin position="997"/>
        <end position="1010"/>
    </location>
</feature>
<dbReference type="GO" id="GO:0008139">
    <property type="term" value="F:nuclear localization sequence binding"/>
    <property type="evidence" value="ECO:0007669"/>
    <property type="project" value="TreeGrafter"/>
</dbReference>
<feature type="compositionally biased region" description="Low complexity" evidence="4">
    <location>
        <begin position="665"/>
        <end position="680"/>
    </location>
</feature>
<keyword evidence="2" id="KW-0813">Transport</keyword>
<evidence type="ECO:0000256" key="3">
    <source>
        <dbReference type="ARBA" id="ARBA00023242"/>
    </source>
</evidence>
<dbReference type="Pfam" id="PF16755">
    <property type="entry name" value="Beta-prop_NUP159_NUP214"/>
    <property type="match status" value="1"/>
</dbReference>
<feature type="region of interest" description="Disordered" evidence="4">
    <location>
        <begin position="1304"/>
        <end position="1351"/>
    </location>
</feature>
<evidence type="ECO:0000256" key="4">
    <source>
        <dbReference type="SAM" id="MobiDB-lite"/>
    </source>
</evidence>
<feature type="compositionally biased region" description="Low complexity" evidence="4">
    <location>
        <begin position="607"/>
        <end position="623"/>
    </location>
</feature>
<dbReference type="InterPro" id="IPR039462">
    <property type="entry name" value="Nup159/Nup146_N"/>
</dbReference>
<dbReference type="Gene3D" id="2.130.10.10">
    <property type="entry name" value="YVTN repeat-like/Quinoprotein amine dehydrogenase"/>
    <property type="match status" value="1"/>
</dbReference>
<name>A0A6A5QZ34_AMPQU</name>
<dbReference type="Proteomes" id="UP000800096">
    <property type="component" value="Unassembled WGS sequence"/>
</dbReference>
<dbReference type="PANTHER" id="PTHR23193">
    <property type="entry name" value="NUCLEAR PORE COMPLEX PROTEIN NUP"/>
    <property type="match status" value="1"/>
</dbReference>
<dbReference type="GO" id="GO:0006606">
    <property type="term" value="P:protein import into nucleus"/>
    <property type="evidence" value="ECO:0007669"/>
    <property type="project" value="TreeGrafter"/>
</dbReference>
<feature type="compositionally biased region" description="Polar residues" evidence="4">
    <location>
        <begin position="1020"/>
        <end position="1032"/>
    </location>
</feature>
<dbReference type="PANTHER" id="PTHR23193:SF23">
    <property type="entry name" value="NUCLEAR PORE COMPLEX PROTEIN NUP153"/>
    <property type="match status" value="1"/>
</dbReference>
<reference evidence="6" key="1">
    <citation type="journal article" date="2020" name="Stud. Mycol.">
        <title>101 Dothideomycetes genomes: a test case for predicting lifestyles and emergence of pathogens.</title>
        <authorList>
            <person name="Haridas S."/>
            <person name="Albert R."/>
            <person name="Binder M."/>
            <person name="Bloem J."/>
            <person name="Labutti K."/>
            <person name="Salamov A."/>
            <person name="Andreopoulos B."/>
            <person name="Baker S."/>
            <person name="Barry K."/>
            <person name="Bills G."/>
            <person name="Bluhm B."/>
            <person name="Cannon C."/>
            <person name="Castanera R."/>
            <person name="Culley D."/>
            <person name="Daum C."/>
            <person name="Ezra D."/>
            <person name="Gonzalez J."/>
            <person name="Henrissat B."/>
            <person name="Kuo A."/>
            <person name="Liang C."/>
            <person name="Lipzen A."/>
            <person name="Lutzoni F."/>
            <person name="Magnuson J."/>
            <person name="Mondo S."/>
            <person name="Nolan M."/>
            <person name="Ohm R."/>
            <person name="Pangilinan J."/>
            <person name="Park H.-J."/>
            <person name="Ramirez L."/>
            <person name="Alfaro M."/>
            <person name="Sun H."/>
            <person name="Tritt A."/>
            <person name="Yoshinaga Y."/>
            <person name="Zwiers L.-H."/>
            <person name="Turgeon B."/>
            <person name="Goodwin S."/>
            <person name="Spatafora J."/>
            <person name="Crous P."/>
            <person name="Grigoriev I."/>
        </authorList>
    </citation>
    <scope>NUCLEOTIDE SEQUENCE</scope>
    <source>
        <strain evidence="6">HMLAC05119</strain>
    </source>
</reference>
<dbReference type="InterPro" id="IPR026054">
    <property type="entry name" value="Nucleoporin"/>
</dbReference>
<feature type="compositionally biased region" description="Polar residues" evidence="4">
    <location>
        <begin position="930"/>
        <end position="980"/>
    </location>
</feature>
<dbReference type="OrthoDB" id="248320at2759"/>
<accession>A0A6A5QZ34</accession>
<dbReference type="EMBL" id="ML979132">
    <property type="protein sequence ID" value="KAF1920519.1"/>
    <property type="molecule type" value="Genomic_DNA"/>
</dbReference>
<evidence type="ECO:0000259" key="5">
    <source>
        <dbReference type="Pfam" id="PF16755"/>
    </source>
</evidence>
<dbReference type="SUPFAM" id="SSF117289">
    <property type="entry name" value="Nucleoporin domain"/>
    <property type="match status" value="1"/>
</dbReference>